<dbReference type="GO" id="GO:0000906">
    <property type="term" value="F:6,7-dimethyl-8-ribityllumazine synthase activity"/>
    <property type="evidence" value="ECO:0007669"/>
    <property type="project" value="UniProtKB-UniRule"/>
</dbReference>
<name>F0T7T8_METLA</name>
<evidence type="ECO:0000313" key="9">
    <source>
        <dbReference type="Proteomes" id="UP000007490"/>
    </source>
</evidence>
<comment type="catalytic activity">
    <reaction evidence="6 7">
        <text>(2S)-2-hydroxy-3-oxobutyl phosphate + 5-amino-6-(D-ribitylamino)uracil = 6,7-dimethyl-8-(1-D-ribityl)lumazine + phosphate + 2 H2O + H(+)</text>
        <dbReference type="Rhea" id="RHEA:26152"/>
        <dbReference type="ChEBI" id="CHEBI:15377"/>
        <dbReference type="ChEBI" id="CHEBI:15378"/>
        <dbReference type="ChEBI" id="CHEBI:15934"/>
        <dbReference type="ChEBI" id="CHEBI:43474"/>
        <dbReference type="ChEBI" id="CHEBI:58201"/>
        <dbReference type="ChEBI" id="CHEBI:58830"/>
        <dbReference type="EC" id="2.5.1.78"/>
    </reaction>
</comment>
<evidence type="ECO:0000256" key="7">
    <source>
        <dbReference type="HAMAP-Rule" id="MF_00178"/>
    </source>
</evidence>
<keyword evidence="4 7" id="KW-0686">Riboflavin biosynthesis</keyword>
<reference evidence="8 9" key="2">
    <citation type="journal article" date="2014" name="Int. J. Syst. Evol. Microbiol.">
        <title>Methanobacterium paludis sp. nov. and a novel strain of Methanobacterium lacus isolated from northern peatlands.</title>
        <authorList>
            <person name="Cadillo-Quiroz H."/>
            <person name="Brauer S.L."/>
            <person name="Goodson N."/>
            <person name="Yavitt J.B."/>
            <person name="Zinder S.H."/>
        </authorList>
    </citation>
    <scope>NUCLEOTIDE SEQUENCE [LARGE SCALE GENOMIC DNA]</scope>
    <source>
        <strain evidence="8 9">AL-21</strain>
    </source>
</reference>
<keyword evidence="9" id="KW-1185">Reference proteome</keyword>
<dbReference type="OrthoDB" id="7610at2157"/>
<feature type="active site" description="Proton donor" evidence="7">
    <location>
        <position position="77"/>
    </location>
</feature>
<dbReference type="GO" id="GO:0009231">
    <property type="term" value="P:riboflavin biosynthetic process"/>
    <property type="evidence" value="ECO:0007669"/>
    <property type="project" value="UniProtKB-UniRule"/>
</dbReference>
<evidence type="ECO:0000256" key="3">
    <source>
        <dbReference type="ARBA" id="ARBA00012664"/>
    </source>
</evidence>
<dbReference type="EMBL" id="CP002551">
    <property type="protein sequence ID" value="ADZ08425.1"/>
    <property type="molecule type" value="Genomic_DNA"/>
</dbReference>
<sequence length="136" mass="14907">MVKVRIGAVVSEFNYDITQMMLELAKEHAIFLGSEITEVIAVPGVFDMPLAIKKLLKNDEIDAVVTMGAVIEGATSHDEIVVQHASRKIADLALEYDKPVALGISGPGMTRLEAHQRVEYGKRAVEAAVKMYKILE</sequence>
<dbReference type="GO" id="GO:0009349">
    <property type="term" value="C:riboflavin synthase complex"/>
    <property type="evidence" value="ECO:0007669"/>
    <property type="project" value="UniProtKB-UniRule"/>
</dbReference>
<dbReference type="Gene3D" id="3.40.50.960">
    <property type="entry name" value="Lumazine/riboflavin synthase"/>
    <property type="match status" value="1"/>
</dbReference>
<dbReference type="STRING" id="877455.Metbo_0173"/>
<protein>
    <recommendedName>
        <fullName evidence="3 7">6,7-dimethyl-8-ribityllumazine synthase</fullName>
        <shortName evidence="7">DMRL synthase</shortName>
        <shortName evidence="7">LS</shortName>
        <shortName evidence="7">Lumazine synthase</shortName>
        <ecNumber evidence="3 7">2.5.1.78</ecNumber>
    </recommendedName>
</protein>
<dbReference type="PANTHER" id="PTHR21058">
    <property type="entry name" value="6,7-DIMETHYL-8-RIBITYLLUMAZINE SYNTHASE DMRL SYNTHASE LUMAZINE SYNTHASE"/>
    <property type="match status" value="1"/>
</dbReference>
<dbReference type="eggNOG" id="arCOG01323">
    <property type="taxonomic scope" value="Archaea"/>
</dbReference>
<dbReference type="EC" id="2.5.1.78" evidence="3 7"/>
<evidence type="ECO:0000256" key="1">
    <source>
        <dbReference type="ARBA" id="ARBA00004917"/>
    </source>
</evidence>
<evidence type="ECO:0000256" key="2">
    <source>
        <dbReference type="ARBA" id="ARBA00007424"/>
    </source>
</evidence>
<feature type="binding site" evidence="7">
    <location>
        <position position="13"/>
    </location>
    <ligand>
        <name>5-amino-6-(D-ribitylamino)uracil</name>
        <dbReference type="ChEBI" id="CHEBI:15934"/>
    </ligand>
</feature>
<comment type="function">
    <text evidence="7">Catalyzes the formation of 6,7-dimethyl-8-ribityllumazine by condensation of 5-amino-6-(D-ribitylamino)uracil with 3,4-dihydroxy-2-butanone 4-phosphate. This is the penultimate step in the biosynthesis of riboflavin.</text>
</comment>
<gene>
    <name evidence="7" type="primary">ribH</name>
    <name evidence="8" type="ordered locus">Metbo_0173</name>
</gene>
<dbReference type="GeneID" id="10276599"/>
<organism evidence="8 9">
    <name type="scientific">Methanobacterium lacus (strain AL-21)</name>
    <dbReference type="NCBI Taxonomy" id="877455"/>
    <lineage>
        <taxon>Archaea</taxon>
        <taxon>Methanobacteriati</taxon>
        <taxon>Methanobacteriota</taxon>
        <taxon>Methanomada group</taxon>
        <taxon>Methanobacteria</taxon>
        <taxon>Methanobacteriales</taxon>
        <taxon>Methanobacteriaceae</taxon>
        <taxon>Methanobacterium</taxon>
    </lineage>
</organism>
<dbReference type="Pfam" id="PF00885">
    <property type="entry name" value="DMRL_synthase"/>
    <property type="match status" value="1"/>
</dbReference>
<dbReference type="PANTHER" id="PTHR21058:SF0">
    <property type="entry name" value="6,7-DIMETHYL-8-RIBITYLLUMAZINE SYNTHASE"/>
    <property type="match status" value="1"/>
</dbReference>
<reference evidence="9" key="1">
    <citation type="submission" date="2011-02" db="EMBL/GenBank/DDBJ databases">
        <title>Complete sequence of Methanobacterium sp. AL-21.</title>
        <authorList>
            <consortium name="US DOE Joint Genome Institute"/>
            <person name="Lucas S."/>
            <person name="Copeland A."/>
            <person name="Lapidus A."/>
            <person name="Cheng J.-F."/>
            <person name="Goodwin L."/>
            <person name="Pitluck S."/>
            <person name="Chertkov O."/>
            <person name="Detter J.C."/>
            <person name="Han C."/>
            <person name="Tapia R."/>
            <person name="Land M."/>
            <person name="Hauser L."/>
            <person name="Kyrpides N."/>
            <person name="Ivanova N."/>
            <person name="Mikhailova N."/>
            <person name="Pagani I."/>
            <person name="Cadillo-Quiroz H."/>
            <person name="Imachi H."/>
            <person name="Zinder S."/>
            <person name="Liu W."/>
            <person name="Woyke T."/>
        </authorList>
    </citation>
    <scope>NUCLEOTIDE SEQUENCE [LARGE SCALE GENOMIC DNA]</scope>
    <source>
        <strain evidence="9">AL-21</strain>
    </source>
</reference>
<dbReference type="RefSeq" id="WP_013643776.1">
    <property type="nucleotide sequence ID" value="NC_015216.1"/>
</dbReference>
<feature type="binding site" evidence="7">
    <location>
        <begin position="69"/>
        <end position="71"/>
    </location>
    <ligand>
        <name>5-amino-6-(D-ribitylamino)uracil</name>
        <dbReference type="ChEBI" id="CHEBI:15934"/>
    </ligand>
</feature>
<dbReference type="NCBIfam" id="TIGR00114">
    <property type="entry name" value="lumazine-synth"/>
    <property type="match status" value="1"/>
</dbReference>
<dbReference type="InterPro" id="IPR002180">
    <property type="entry name" value="LS/RS"/>
</dbReference>
<evidence type="ECO:0000313" key="8">
    <source>
        <dbReference type="EMBL" id="ADZ08425.1"/>
    </source>
</evidence>
<comment type="pathway">
    <text evidence="1 7">Cofactor biosynthesis; riboflavin biosynthesis; riboflavin from 2-hydroxy-3-oxobutyl phosphate and 5-amino-6-(D-ribitylamino)uracil: step 1/2.</text>
</comment>
<keyword evidence="5 7" id="KW-0808">Transferase</keyword>
<dbReference type="FunFam" id="3.40.50.960:FF:000003">
    <property type="entry name" value="6,7-dimethyl-8-ribityllumazine synthase"/>
    <property type="match status" value="1"/>
</dbReference>
<proteinExistence type="inferred from homology"/>
<dbReference type="KEGG" id="mel:Metbo_0173"/>
<accession>F0T7T8</accession>
<dbReference type="AlphaFoldDB" id="F0T7T8"/>
<dbReference type="HAMAP" id="MF_00178">
    <property type="entry name" value="Lumazine_synth"/>
    <property type="match status" value="1"/>
</dbReference>
<dbReference type="SUPFAM" id="SSF52121">
    <property type="entry name" value="Lumazine synthase"/>
    <property type="match status" value="1"/>
</dbReference>
<evidence type="ECO:0000256" key="6">
    <source>
        <dbReference type="ARBA" id="ARBA00048785"/>
    </source>
</evidence>
<evidence type="ECO:0000256" key="4">
    <source>
        <dbReference type="ARBA" id="ARBA00022619"/>
    </source>
</evidence>
<comment type="similarity">
    <text evidence="2 7">Belongs to the DMRL synthase family.</text>
</comment>
<feature type="binding site" evidence="7">
    <location>
        <begin position="45"/>
        <end position="47"/>
    </location>
    <ligand>
        <name>5-amino-6-(D-ribitylamino)uracil</name>
        <dbReference type="ChEBI" id="CHEBI:15934"/>
    </ligand>
</feature>
<dbReference type="InterPro" id="IPR036467">
    <property type="entry name" value="LS/RS_sf"/>
</dbReference>
<dbReference type="Proteomes" id="UP000007490">
    <property type="component" value="Chromosome"/>
</dbReference>
<feature type="binding site" evidence="7">
    <location>
        <begin position="74"/>
        <end position="75"/>
    </location>
    <ligand>
        <name>(2S)-2-hydroxy-3-oxobutyl phosphate</name>
        <dbReference type="ChEBI" id="CHEBI:58830"/>
    </ligand>
</feature>
<feature type="binding site" evidence="7">
    <location>
        <position position="111"/>
    </location>
    <ligand>
        <name>(2S)-2-hydroxy-3-oxobutyl phosphate</name>
        <dbReference type="ChEBI" id="CHEBI:58830"/>
    </ligand>
</feature>
<dbReference type="UniPathway" id="UPA00275">
    <property type="reaction ID" value="UER00404"/>
</dbReference>
<feature type="binding site" evidence="7">
    <location>
        <position position="102"/>
    </location>
    <ligand>
        <name>5-amino-6-(D-ribitylamino)uracil</name>
        <dbReference type="ChEBI" id="CHEBI:15934"/>
    </ligand>
</feature>
<dbReference type="HOGENOM" id="CLU_089358_3_1_2"/>
<evidence type="ECO:0000256" key="5">
    <source>
        <dbReference type="ARBA" id="ARBA00022679"/>
    </source>
</evidence>
<dbReference type="CDD" id="cd09211">
    <property type="entry name" value="Lumazine_synthase_archaeal"/>
    <property type="match status" value="1"/>
</dbReference>
<dbReference type="InterPro" id="IPR034964">
    <property type="entry name" value="LS"/>
</dbReference>